<dbReference type="Gene3D" id="3.40.50.150">
    <property type="entry name" value="Vaccinia Virus protein VP39"/>
    <property type="match status" value="1"/>
</dbReference>
<sequence>MASAQVTGTTAQRPRAHGGAGARGRARDWAEIQERMLVPLYEAVYERLEVGPATSLLGLGCRSGLALLLAAERGAEVAGLEPETELRELAQGRRLRVGGDGHRERSAAAVPRTAHSLVTVFEQLQCTADPARLVADAARMTLQGGHVVLATWGPPERCDSASVLDVARRRAARTPRYDPFALSAPGALEALLTGAGLRPAGSGRVNCPFAYADLESAVRGMLSTGLYEAAIEDSGPALVAKELEEALHPYVRPDASVRMVNLFRYVVAEQPR</sequence>
<name>A0A561EVU4_9ACTN</name>
<gene>
    <name evidence="2" type="ORF">FB465_4856</name>
</gene>
<proteinExistence type="predicted"/>
<dbReference type="Proteomes" id="UP000318416">
    <property type="component" value="Unassembled WGS sequence"/>
</dbReference>
<dbReference type="EMBL" id="VIVR01000001">
    <property type="protein sequence ID" value="TWE19728.1"/>
    <property type="molecule type" value="Genomic_DNA"/>
</dbReference>
<dbReference type="GO" id="GO:0032259">
    <property type="term" value="P:methylation"/>
    <property type="evidence" value="ECO:0007669"/>
    <property type="project" value="UniProtKB-KW"/>
</dbReference>
<keyword evidence="3" id="KW-1185">Reference proteome</keyword>
<feature type="region of interest" description="Disordered" evidence="1">
    <location>
        <begin position="1"/>
        <end position="25"/>
    </location>
</feature>
<protein>
    <submittedName>
        <fullName evidence="2">Methyltransferase family protein</fullName>
    </submittedName>
</protein>
<evidence type="ECO:0000256" key="1">
    <source>
        <dbReference type="SAM" id="MobiDB-lite"/>
    </source>
</evidence>
<dbReference type="AlphaFoldDB" id="A0A561EVU4"/>
<dbReference type="RefSeq" id="WP_145793679.1">
    <property type="nucleotide sequence ID" value="NZ_BAAABR010000049.1"/>
</dbReference>
<dbReference type="OrthoDB" id="3850475at2"/>
<accession>A0A561EVU4</accession>
<dbReference type="Pfam" id="PF13489">
    <property type="entry name" value="Methyltransf_23"/>
    <property type="match status" value="1"/>
</dbReference>
<reference evidence="2 3" key="1">
    <citation type="submission" date="2019-06" db="EMBL/GenBank/DDBJ databases">
        <title>Sequencing the genomes of 1000 actinobacteria strains.</title>
        <authorList>
            <person name="Klenk H.-P."/>
        </authorList>
    </citation>
    <scope>NUCLEOTIDE SEQUENCE [LARGE SCALE GENOMIC DNA]</scope>
    <source>
        <strain evidence="2 3">DSM 41649</strain>
    </source>
</reference>
<evidence type="ECO:0000313" key="2">
    <source>
        <dbReference type="EMBL" id="TWE19728.1"/>
    </source>
</evidence>
<evidence type="ECO:0000313" key="3">
    <source>
        <dbReference type="Proteomes" id="UP000318416"/>
    </source>
</evidence>
<dbReference type="InterPro" id="IPR029063">
    <property type="entry name" value="SAM-dependent_MTases_sf"/>
</dbReference>
<comment type="caution">
    <text evidence="2">The sequence shown here is derived from an EMBL/GenBank/DDBJ whole genome shotgun (WGS) entry which is preliminary data.</text>
</comment>
<keyword evidence="2" id="KW-0808">Transferase</keyword>
<dbReference type="SUPFAM" id="SSF53335">
    <property type="entry name" value="S-adenosyl-L-methionine-dependent methyltransferases"/>
    <property type="match status" value="1"/>
</dbReference>
<organism evidence="2 3">
    <name type="scientific">Kitasatospora atroaurantiaca</name>
    <dbReference type="NCBI Taxonomy" id="285545"/>
    <lineage>
        <taxon>Bacteria</taxon>
        <taxon>Bacillati</taxon>
        <taxon>Actinomycetota</taxon>
        <taxon>Actinomycetes</taxon>
        <taxon>Kitasatosporales</taxon>
        <taxon>Streptomycetaceae</taxon>
        <taxon>Kitasatospora</taxon>
    </lineage>
</organism>
<feature type="compositionally biased region" description="Polar residues" evidence="1">
    <location>
        <begin position="1"/>
        <end position="12"/>
    </location>
</feature>
<keyword evidence="2" id="KW-0489">Methyltransferase</keyword>
<dbReference type="GO" id="GO:0008168">
    <property type="term" value="F:methyltransferase activity"/>
    <property type="evidence" value="ECO:0007669"/>
    <property type="project" value="UniProtKB-KW"/>
</dbReference>